<name>A0ABY0W9I5_9PSED</name>
<dbReference type="EMBL" id="LT629800">
    <property type="protein sequence ID" value="SDU90152.1"/>
    <property type="molecule type" value="Genomic_DNA"/>
</dbReference>
<evidence type="ECO:0000313" key="2">
    <source>
        <dbReference type="EMBL" id="SDU90152.1"/>
    </source>
</evidence>
<evidence type="ECO:0000259" key="1">
    <source>
        <dbReference type="Pfam" id="PF20178"/>
    </source>
</evidence>
<dbReference type="Proteomes" id="UP000199620">
    <property type="component" value="Chromosome I"/>
</dbReference>
<feature type="domain" description="Dermonecrotic toxin N-terminal" evidence="1">
    <location>
        <begin position="371"/>
        <end position="617"/>
    </location>
</feature>
<accession>A0ABY0W9I5</accession>
<organism evidence="2 3">
    <name type="scientific">Pseudomonas brenneri</name>
    <dbReference type="NCBI Taxonomy" id="129817"/>
    <lineage>
        <taxon>Bacteria</taxon>
        <taxon>Pseudomonadati</taxon>
        <taxon>Pseudomonadota</taxon>
        <taxon>Gammaproteobacteria</taxon>
        <taxon>Pseudomonadales</taxon>
        <taxon>Pseudomonadaceae</taxon>
        <taxon>Pseudomonas</taxon>
    </lineage>
</organism>
<dbReference type="InterPro" id="IPR046673">
    <property type="entry name" value="ToxA_N"/>
</dbReference>
<sequence length="1629" mass="182499">MPNPTTNPSENILQKAVAAHFSTRPTLRSVAAQTLTYTLKEKYALLPYQSSDLYLALPRDGGGRTLQPLLDVALQHIADGSFPDLSTRDNLDCYLSDATGTRLDTYDVHVVKAVVWELSLILFISFQDALADYWGQNSDAGGNRWQWLARLLQGMLRTAAIRQSGDDAEQLQILSTLASYPSREARANLPWPDNSIHAYTLEAHLVRDSTTLTLQSSDLLVVSGKRVFLYTLAGQVELYASLDAFAQAWGERMGQQFIADKITWRQYEPDGDIFEVQAALALNQQLEDLAAIQLPAGTSVSKVEGLFESITNPATLFTHSPLTPVKTLSPVQAALPEWLRAASPADLFAYRQCVIEQASLRRLTRGEGYLSGLDDIRTYAASHLNHQLCLKRNFVLHGTHTCTDIAHSKYKANELELTFDVAVGTLQSGYIEKVTMSLVDLALKNLSGKPSGTVSLRHTGGQEIEAWLTQAYLDELVQRVNVGLNYPVYIQQQLLSDTAEAEKRKHLFCGQRPIDLKIQALEHKIKGQAGLTPRGLRYVMAVVGTHRTERWVDNDEIVIRALAFQRKPGAKADVAQNMFIIESRNGQSGPHLLYRPAYQDALLEFASRHSLLAAIAQPGAIQESVLTWLADDARDVYSNGGFKEPHYVRVSGIGSEFDPLPSVPKPPTLASTDDESNDQILQALNNNQLMEYLFVCEARQLLGQADRESTSNAESRWALILEGVQLGFNTLLMLVRGPLAAVGWFMQLALSLEHDLPALASQDPIARELAWVDLLLNLSMVLIHHGLPSPAAGRPLIEDSAAQQPLVALPLRQPYNQAISQRPIVERGIVGLPSEPPGGGKTLLDIDRSLASDSASARLLQKLLEVNVPWPEPAPEPIATGALKGLFKLDNLWYSSVAGLFFRVGITPGVDEVFIIAPEKPEHPGIKLRANSLGRWTLDRGLKLAGGGPKRLAALREENQRQIEQLQGRMQVLSVELTHAMPELKNWLTRINSNRETLIKQINTLKLVWRLLETASGAQKSALQARHEQEISNYSKIRTDYELVLERLERQHALLLPKRIELFKVGQDLERYAGARGHVQDRATTLKTLWDDQQRVHIYLQKWADTFLFSDLGEPMNDLVQRMLPELQSGRPWIYNEHMTRSSGLADVIQRMAARSREMETTLALLEQDSVAGRAIREELLAKIDFPQHFFSDNLEIHALIPLSWGVVKPSAIEPSPLEALYIQHLDDSSLSQALLSHTEVRSSTGYPLDAQRMLYDTLLDKYRSYAHAIEALKFINPQRIHPIAERLLNGLKHAHTLAETELEAVVRSQEALEVEASLATLRRPKAPTKRIFKTRNRKYLVGNLIPADGQHPHEHLTITNTFTGETVSSFNQFDSDSWVEAPQTRVALPEPAPQASSLVVLRTQGEILIQQRTEIERVITTQQQKLESPISLQDVNPADWNELLTEQAKKLTDLADEISRAHRNQPLALDLIDNYRAHARDMQRMAKRVCSEAYKRQWPTLQSLEYLWRQKEIDINLTSQADPQRPTLSGDFFTEYAVYDKAQKPPQVLWYAHFHYATANAPPSRYTRAHLKLASQRKYTQKDLLKAHIQARLSNQQAPGAEPIEKILYVLITPPEDQLFLAIAPSTT</sequence>
<keyword evidence="3" id="KW-1185">Reference proteome</keyword>
<proteinExistence type="predicted"/>
<dbReference type="Pfam" id="PF20178">
    <property type="entry name" value="ToxA_N"/>
    <property type="match status" value="1"/>
</dbReference>
<gene>
    <name evidence="2" type="ORF">SAMN04490181_1259</name>
</gene>
<evidence type="ECO:0000313" key="3">
    <source>
        <dbReference type="Proteomes" id="UP000199620"/>
    </source>
</evidence>
<reference evidence="2 3" key="1">
    <citation type="submission" date="2016-10" db="EMBL/GenBank/DDBJ databases">
        <authorList>
            <person name="Varghese N."/>
            <person name="Submissions S."/>
        </authorList>
    </citation>
    <scope>NUCLEOTIDE SEQUENCE [LARGE SCALE GENOMIC DNA]</scope>
    <source>
        <strain evidence="2 3">BS2771</strain>
    </source>
</reference>
<protein>
    <recommendedName>
        <fullName evidence="1">Dermonecrotic toxin N-terminal domain-containing protein</fullName>
    </recommendedName>
</protein>